<organism evidence="1 2">
    <name type="scientific">Komagataeibacter melomenusus</name>
    <dbReference type="NCBI Taxonomy" id="2766578"/>
    <lineage>
        <taxon>Bacteria</taxon>
        <taxon>Pseudomonadati</taxon>
        <taxon>Pseudomonadota</taxon>
        <taxon>Alphaproteobacteria</taxon>
        <taxon>Acetobacterales</taxon>
        <taxon>Acetobacteraceae</taxon>
        <taxon>Komagataeibacter</taxon>
    </lineage>
</organism>
<dbReference type="EMBL" id="JABJWC010000041">
    <property type="protein sequence ID" value="NPC67428.1"/>
    <property type="molecule type" value="Genomic_DNA"/>
</dbReference>
<protein>
    <submittedName>
        <fullName evidence="1">Uncharacterized protein</fullName>
    </submittedName>
</protein>
<keyword evidence="2" id="KW-1185">Reference proteome</keyword>
<proteinExistence type="predicted"/>
<accession>A0ABX2AGF9</accession>
<evidence type="ECO:0000313" key="2">
    <source>
        <dbReference type="Proteomes" id="UP000623090"/>
    </source>
</evidence>
<sequence length="70" mass="8094">MTITRFFRAHFGNPEPDVKRMHAMGVTIRYGLIANSGLRLFSKQQYPLKLFEKSCTKDFFMISSREPPGP</sequence>
<gene>
    <name evidence="1" type="ORF">HNW77_13765</name>
</gene>
<dbReference type="RefSeq" id="WP_172158364.1">
    <property type="nucleotide sequence ID" value="NZ_JABJWC010000041.1"/>
</dbReference>
<dbReference type="Proteomes" id="UP000623090">
    <property type="component" value="Unassembled WGS sequence"/>
</dbReference>
<reference evidence="1 2" key="1">
    <citation type="journal article" date="2020" name="Microorganisms">
        <title>Description of Komagataeibacter melaceti sp. nov. and Komagataeibacter melomenusus sp. nov. Isolated from Apple Cider Vinegar.</title>
        <authorList>
            <person name="Maric L."/>
            <person name="Cleenwerck I."/>
            <person name="Accetto T."/>
            <person name="Vandamme P."/>
            <person name="Trcek J."/>
        </authorList>
    </citation>
    <scope>NUCLEOTIDE SEQUENCE [LARGE SCALE GENOMIC DNA]</scope>
    <source>
        <strain evidence="1 2">AV436</strain>
    </source>
</reference>
<evidence type="ECO:0000313" key="1">
    <source>
        <dbReference type="EMBL" id="NPC67428.1"/>
    </source>
</evidence>
<name>A0ABX2AGF9_9PROT</name>
<comment type="caution">
    <text evidence="1">The sequence shown here is derived from an EMBL/GenBank/DDBJ whole genome shotgun (WGS) entry which is preliminary data.</text>
</comment>